<evidence type="ECO:0000256" key="1">
    <source>
        <dbReference type="SAM" id="MobiDB-lite"/>
    </source>
</evidence>
<dbReference type="GO" id="GO:0003677">
    <property type="term" value="F:DNA binding"/>
    <property type="evidence" value="ECO:0007669"/>
    <property type="project" value="InterPro"/>
</dbReference>
<evidence type="ECO:0000313" key="2">
    <source>
        <dbReference type="EMBL" id="QHT94302.1"/>
    </source>
</evidence>
<feature type="compositionally biased region" description="Low complexity" evidence="1">
    <location>
        <begin position="20"/>
        <end position="31"/>
    </location>
</feature>
<feature type="compositionally biased region" description="Basic residues" evidence="1">
    <location>
        <begin position="40"/>
        <end position="69"/>
    </location>
</feature>
<proteinExistence type="predicted"/>
<reference evidence="2" key="1">
    <citation type="journal article" date="2020" name="Nature">
        <title>Giant virus diversity and host interactions through global metagenomics.</title>
        <authorList>
            <person name="Schulz F."/>
            <person name="Roux S."/>
            <person name="Paez-Espino D."/>
            <person name="Jungbluth S."/>
            <person name="Walsh D.A."/>
            <person name="Denef V.J."/>
            <person name="McMahon K.D."/>
            <person name="Konstantinidis K.T."/>
            <person name="Eloe-Fadrosh E.A."/>
            <person name="Kyrpides N.C."/>
            <person name="Woyke T."/>
        </authorList>
    </citation>
    <scope>NUCLEOTIDE SEQUENCE</scope>
    <source>
        <strain evidence="2">GVMAG-M-3300024258-28</strain>
    </source>
</reference>
<dbReference type="Pfam" id="PF19060">
    <property type="entry name" value="DVNP"/>
    <property type="match status" value="1"/>
</dbReference>
<dbReference type="EMBL" id="MN740218">
    <property type="protein sequence ID" value="QHT94302.1"/>
    <property type="molecule type" value="Genomic_DNA"/>
</dbReference>
<protein>
    <submittedName>
        <fullName evidence="2">Uncharacterized protein</fullName>
    </submittedName>
</protein>
<dbReference type="AlphaFoldDB" id="A0A6C0IMS9"/>
<feature type="compositionally biased region" description="Basic residues" evidence="1">
    <location>
        <begin position="78"/>
        <end position="87"/>
    </location>
</feature>
<sequence>MSDRMEGGQLIGSRRQVFNGTAKKTGYGKAGLTKKELKMNKHGRIVSIKRSKASRKNKNLGKFMQKKGSKTFGPALSKKSKRNSKKSKGGDGDIL</sequence>
<feature type="region of interest" description="Disordered" evidence="1">
    <location>
        <begin position="1"/>
        <end position="95"/>
    </location>
</feature>
<name>A0A6C0IMS9_9ZZZZ</name>
<organism evidence="2">
    <name type="scientific">viral metagenome</name>
    <dbReference type="NCBI Taxonomy" id="1070528"/>
    <lineage>
        <taxon>unclassified sequences</taxon>
        <taxon>metagenomes</taxon>
        <taxon>organismal metagenomes</taxon>
    </lineage>
</organism>
<accession>A0A6C0IMS9</accession>
<dbReference type="InterPro" id="IPR043928">
    <property type="entry name" value="DNVP"/>
</dbReference>
<dbReference type="GO" id="GO:0051276">
    <property type="term" value="P:chromosome organization"/>
    <property type="evidence" value="ECO:0007669"/>
    <property type="project" value="InterPro"/>
</dbReference>